<dbReference type="SUPFAM" id="SSF51735">
    <property type="entry name" value="NAD(P)-binding Rossmann-fold domains"/>
    <property type="match status" value="1"/>
</dbReference>
<reference evidence="7" key="2">
    <citation type="submission" date="2021-04" db="EMBL/GenBank/DDBJ databases">
        <authorList>
            <person name="Gilroy R."/>
        </authorList>
    </citation>
    <scope>NUCLEOTIDE SEQUENCE</scope>
    <source>
        <strain evidence="7">ChiGjej4B4-7305</strain>
    </source>
</reference>
<feature type="domain" description="D-isomer specific 2-hydroxyacid dehydrogenase catalytic" evidence="5">
    <location>
        <begin position="22"/>
        <end position="325"/>
    </location>
</feature>
<reference evidence="7" key="1">
    <citation type="journal article" date="2021" name="PeerJ">
        <title>Extensive microbial diversity within the chicken gut microbiome revealed by metagenomics and culture.</title>
        <authorList>
            <person name="Gilroy R."/>
            <person name="Ravi A."/>
            <person name="Getino M."/>
            <person name="Pursley I."/>
            <person name="Horton D.L."/>
            <person name="Alikhan N.F."/>
            <person name="Baker D."/>
            <person name="Gharbi K."/>
            <person name="Hall N."/>
            <person name="Watson M."/>
            <person name="Adriaenssens E.M."/>
            <person name="Foster-Nyarko E."/>
            <person name="Jarju S."/>
            <person name="Secka A."/>
            <person name="Antonio M."/>
            <person name="Oren A."/>
            <person name="Chaudhuri R.R."/>
            <person name="La Ragione R."/>
            <person name="Hildebrand F."/>
            <person name="Pallen M.J."/>
        </authorList>
    </citation>
    <scope>NUCLEOTIDE SEQUENCE</scope>
    <source>
        <strain evidence="7">ChiGjej4B4-7305</strain>
    </source>
</reference>
<dbReference type="GO" id="GO:0005829">
    <property type="term" value="C:cytosol"/>
    <property type="evidence" value="ECO:0007669"/>
    <property type="project" value="TreeGrafter"/>
</dbReference>
<dbReference type="SUPFAM" id="SSF52283">
    <property type="entry name" value="Formate/glycerate dehydrogenase catalytic domain-like"/>
    <property type="match status" value="1"/>
</dbReference>
<dbReference type="InterPro" id="IPR006140">
    <property type="entry name" value="D-isomer_DH_NAD-bd"/>
</dbReference>
<proteinExistence type="inferred from homology"/>
<organism evidence="7 8">
    <name type="scientific">Candidatus Ruania gallistercoris</name>
    <dbReference type="NCBI Taxonomy" id="2838746"/>
    <lineage>
        <taxon>Bacteria</taxon>
        <taxon>Bacillati</taxon>
        <taxon>Actinomycetota</taxon>
        <taxon>Actinomycetes</taxon>
        <taxon>Micrococcales</taxon>
        <taxon>Ruaniaceae</taxon>
        <taxon>Ruania</taxon>
    </lineage>
</organism>
<evidence type="ECO:0000313" key="8">
    <source>
        <dbReference type="Proteomes" id="UP000824037"/>
    </source>
</evidence>
<protein>
    <submittedName>
        <fullName evidence="7">Hydroxyacid dehydrogenase</fullName>
    </submittedName>
</protein>
<evidence type="ECO:0000256" key="1">
    <source>
        <dbReference type="ARBA" id="ARBA00005854"/>
    </source>
</evidence>
<accession>A0A9D2EDY4</accession>
<sequence length="334" mass="36216">MTAAPVASALLDAGARESVLAPRDLARLQSLVDLEGMHTSAEELRRAPRLAEVEVLLTGWGTPRLDTELLEAMPALRLVLYAAGSVRRLTSDAFWRRGIELVSAAEANNDPVAEFVIATTVLALKGQHRAQTYLAAEHALLTSHTGLGIYERAIGLVGFGSIARKVAAGLHRFGHEITVWDPYLSEAEAAEADVQQSESLIELFGHNQVVSIHAPWLPGENDRLIGHRELSALPTGATLINTARGALVDENALIEVFRAREDLYAVLDVTWPEPPAADSALYQLANVGLTGHIAGSVGLEQQRLGRLVVDELERWLAGEGLQHRVTEERARLRA</sequence>
<comment type="caution">
    <text evidence="7">The sequence shown here is derived from an EMBL/GenBank/DDBJ whole genome shotgun (WGS) entry which is preliminary data.</text>
</comment>
<evidence type="ECO:0000313" key="7">
    <source>
        <dbReference type="EMBL" id="HIZ35854.1"/>
    </source>
</evidence>
<dbReference type="GO" id="GO:0016618">
    <property type="term" value="F:hydroxypyruvate reductase [NAD(P)H] activity"/>
    <property type="evidence" value="ECO:0007669"/>
    <property type="project" value="TreeGrafter"/>
</dbReference>
<dbReference type="EMBL" id="DXBY01000149">
    <property type="protein sequence ID" value="HIZ35854.1"/>
    <property type="molecule type" value="Genomic_DNA"/>
</dbReference>
<comment type="similarity">
    <text evidence="1 4">Belongs to the D-isomer specific 2-hydroxyacid dehydrogenase family.</text>
</comment>
<dbReference type="Pfam" id="PF00389">
    <property type="entry name" value="2-Hacid_dh"/>
    <property type="match status" value="1"/>
</dbReference>
<feature type="domain" description="D-isomer specific 2-hydroxyacid dehydrogenase NAD-binding" evidence="6">
    <location>
        <begin position="127"/>
        <end position="294"/>
    </location>
</feature>
<dbReference type="Gene3D" id="3.40.50.720">
    <property type="entry name" value="NAD(P)-binding Rossmann-like Domain"/>
    <property type="match status" value="2"/>
</dbReference>
<keyword evidence="2 4" id="KW-0560">Oxidoreductase</keyword>
<dbReference type="InterPro" id="IPR006139">
    <property type="entry name" value="D-isomer_2_OHA_DH_cat_dom"/>
</dbReference>
<dbReference type="InterPro" id="IPR036291">
    <property type="entry name" value="NAD(P)-bd_dom_sf"/>
</dbReference>
<evidence type="ECO:0000259" key="6">
    <source>
        <dbReference type="Pfam" id="PF02826"/>
    </source>
</evidence>
<dbReference type="CDD" id="cd12167">
    <property type="entry name" value="2-Hacid_dh_8"/>
    <property type="match status" value="1"/>
</dbReference>
<dbReference type="Pfam" id="PF02826">
    <property type="entry name" value="2-Hacid_dh_C"/>
    <property type="match status" value="1"/>
</dbReference>
<evidence type="ECO:0000259" key="5">
    <source>
        <dbReference type="Pfam" id="PF00389"/>
    </source>
</evidence>
<dbReference type="AlphaFoldDB" id="A0A9D2EDY4"/>
<keyword evidence="3" id="KW-0520">NAD</keyword>
<dbReference type="GO" id="GO:0051287">
    <property type="term" value="F:NAD binding"/>
    <property type="evidence" value="ECO:0007669"/>
    <property type="project" value="InterPro"/>
</dbReference>
<gene>
    <name evidence="7" type="ORF">H9815_08755</name>
</gene>
<dbReference type="PANTHER" id="PTHR10996:SF178">
    <property type="entry name" value="2-HYDROXYACID DEHYDROGENASE YGL185C-RELATED"/>
    <property type="match status" value="1"/>
</dbReference>
<dbReference type="Proteomes" id="UP000824037">
    <property type="component" value="Unassembled WGS sequence"/>
</dbReference>
<name>A0A9D2EDY4_9MICO</name>
<dbReference type="PANTHER" id="PTHR10996">
    <property type="entry name" value="2-HYDROXYACID DEHYDROGENASE-RELATED"/>
    <property type="match status" value="1"/>
</dbReference>
<evidence type="ECO:0000256" key="3">
    <source>
        <dbReference type="ARBA" id="ARBA00023027"/>
    </source>
</evidence>
<evidence type="ECO:0000256" key="2">
    <source>
        <dbReference type="ARBA" id="ARBA00023002"/>
    </source>
</evidence>
<dbReference type="GO" id="GO:0030267">
    <property type="term" value="F:glyoxylate reductase (NADPH) activity"/>
    <property type="evidence" value="ECO:0007669"/>
    <property type="project" value="TreeGrafter"/>
</dbReference>
<evidence type="ECO:0000256" key="4">
    <source>
        <dbReference type="RuleBase" id="RU003719"/>
    </source>
</evidence>
<dbReference type="InterPro" id="IPR050223">
    <property type="entry name" value="D-isomer_2-hydroxyacid_DH"/>
</dbReference>